<dbReference type="STRING" id="1859473.BG261_01665"/>
<dbReference type="EMBL" id="MKIR01000012">
    <property type="protein sequence ID" value="OFI49315.1"/>
    <property type="molecule type" value="Genomic_DNA"/>
</dbReference>
<comment type="similarity">
    <text evidence="4">Belongs to the FBPase class 3 family.</text>
</comment>
<evidence type="ECO:0000256" key="2">
    <source>
        <dbReference type="ARBA" id="ARBA00023211"/>
    </source>
</evidence>
<proteinExistence type="inferred from homology"/>
<reference evidence="6" key="1">
    <citation type="submission" date="2016-09" db="EMBL/GenBank/DDBJ databases">
        <title>Draft genome sequence of a novel species of the family Streptococcaceae isolated from flowers.</title>
        <authorList>
            <person name="Chuah L.-O."/>
            <person name="Yap K.-P."/>
            <person name="Thong K.L."/>
            <person name="Liong M.T."/>
            <person name="Ahmad R."/>
            <person name="Rusul G."/>
        </authorList>
    </citation>
    <scope>NUCLEOTIDE SEQUENCE [LARGE SCALE GENOMIC DNA]</scope>
    <source>
        <strain evidence="6">DF1</strain>
    </source>
</reference>
<keyword evidence="6" id="KW-1185">Reference proteome</keyword>
<dbReference type="OrthoDB" id="9779903at2"/>
<dbReference type="HAMAP" id="MF_01854">
    <property type="entry name" value="FBPase_class3"/>
    <property type="match status" value="1"/>
</dbReference>
<keyword evidence="2 4" id="KW-0464">Manganese</keyword>
<gene>
    <name evidence="4" type="primary">fbp</name>
    <name evidence="5" type="ORF">BG261_01665</name>
</gene>
<keyword evidence="1 4" id="KW-0378">Hydrolase</keyword>
<dbReference type="InterPro" id="IPR029052">
    <property type="entry name" value="Metallo-depent_PP-like"/>
</dbReference>
<dbReference type="GO" id="GO:0006094">
    <property type="term" value="P:gluconeogenesis"/>
    <property type="evidence" value="ECO:0007669"/>
    <property type="project" value="UniProtKB-UniRule"/>
</dbReference>
<dbReference type="SUPFAM" id="SSF56300">
    <property type="entry name" value="Metallo-dependent phosphatases"/>
    <property type="match status" value="1"/>
</dbReference>
<dbReference type="Gene3D" id="3.60.21.10">
    <property type="match status" value="1"/>
</dbReference>
<evidence type="ECO:0000256" key="4">
    <source>
        <dbReference type="HAMAP-Rule" id="MF_01854"/>
    </source>
</evidence>
<dbReference type="EC" id="3.1.3.11" evidence="4"/>
<protein>
    <recommendedName>
        <fullName evidence="4">Fructose-1,6-bisphosphatase class 3</fullName>
        <shortName evidence="4">FBPase class 3</shortName>
        <ecNumber evidence="4">3.1.3.11</ecNumber>
    </recommendedName>
    <alternativeName>
        <fullName evidence="4">D-fructose-1,6-bisphosphate 1-phosphohydrolase class 3</fullName>
    </alternativeName>
</protein>
<comment type="cofactor">
    <cofactor evidence="4">
        <name>Mn(2+)</name>
        <dbReference type="ChEBI" id="CHEBI:29035"/>
    </cofactor>
</comment>
<comment type="catalytic activity">
    <reaction evidence="4">
        <text>beta-D-fructose 1,6-bisphosphate + H2O = beta-D-fructose 6-phosphate + phosphate</text>
        <dbReference type="Rhea" id="RHEA:11064"/>
        <dbReference type="ChEBI" id="CHEBI:15377"/>
        <dbReference type="ChEBI" id="CHEBI:32966"/>
        <dbReference type="ChEBI" id="CHEBI:43474"/>
        <dbReference type="ChEBI" id="CHEBI:57634"/>
        <dbReference type="EC" id="3.1.3.11"/>
    </reaction>
</comment>
<comment type="pathway">
    <text evidence="4">Carbohydrate biosynthesis; gluconeogenesis.</text>
</comment>
<dbReference type="AlphaFoldDB" id="A0A1E8GM35"/>
<evidence type="ECO:0000313" key="5">
    <source>
        <dbReference type="EMBL" id="OFI49315.1"/>
    </source>
</evidence>
<keyword evidence="3 4" id="KW-0119">Carbohydrate metabolism</keyword>
<dbReference type="PIRSF" id="PIRSF000906">
    <property type="entry name" value="FBPtase_Bacill"/>
    <property type="match status" value="1"/>
</dbReference>
<evidence type="ECO:0000256" key="3">
    <source>
        <dbReference type="ARBA" id="ARBA00023277"/>
    </source>
</evidence>
<sequence>MSQDKYYQLLRENYGSREAVLTEIINLEAILQLPKGTEHFVSDIHGEFNAFDHVLRNGSGSVKEKLKECLEDDIDINELAVLIYYPEEKILQVKEEISPSELSDWYEKNIMLLTRVTNYASRKYTRSKVRKALPQRFSYIIEELLTEVSDQDKYEYYHAIIDKIIELNQAPALIHDLSETIQRLVVDHLHVVGDIYDRGPSPDLIMDRLIDYHSVDIQWGNHDMVWIAAVSGSLLSIINLIRISARYANLDTLEEGYGINLRPIVEYAKKYYEPLDVFAPKLLAGDNSVSETEKRTLNLVQQTTAILQFKLEGQLITRRKCFKMQDRAMLSKVNYEDNTIEIGGVCYELKNFSIPTVDIDDPCKLTLEEEAILEKLKVSFQSSDRLRKHMDFLMEKGSMYLCYNGNLLIHGCIPLHENGDYKSLTLEGRHYSGKDLLDYFERQVRISYRNPQVTDDIPTDLMWYLWTGECSSLFGKDAMTTFERYYIEDKATHEEVKNSYYKLRNEEDVCRYILRTFELPESGHIINGHTPVKEKDGENPIKANGHLVVIDGGFAKAYQKQTGLAGYTLLSNSYGIQLAAHQPFTSIEDTIKNGFDILSTKRLVDKVDQRTTVSQTNIGKRLIQEREDLEELYLNF</sequence>
<name>A0A1E8GM35_9LACT</name>
<dbReference type="RefSeq" id="WP_070791839.1">
    <property type="nucleotide sequence ID" value="NZ_MKIR01000012.1"/>
</dbReference>
<accession>A0A1E8GM35</accession>
<dbReference type="InterPro" id="IPR009164">
    <property type="entry name" value="FBPtase_class3"/>
</dbReference>
<dbReference type="Pfam" id="PF06874">
    <property type="entry name" value="FBPase_2"/>
    <property type="match status" value="1"/>
</dbReference>
<dbReference type="UniPathway" id="UPA00138"/>
<organism evidence="5 6">
    <name type="scientific">Floricoccus tropicus</name>
    <dbReference type="NCBI Taxonomy" id="1859473"/>
    <lineage>
        <taxon>Bacteria</taxon>
        <taxon>Bacillati</taxon>
        <taxon>Bacillota</taxon>
        <taxon>Bacilli</taxon>
        <taxon>Lactobacillales</taxon>
        <taxon>Streptococcaceae</taxon>
        <taxon>Floricoccus</taxon>
    </lineage>
</organism>
<dbReference type="Proteomes" id="UP000178622">
    <property type="component" value="Unassembled WGS sequence"/>
</dbReference>
<evidence type="ECO:0000313" key="6">
    <source>
        <dbReference type="Proteomes" id="UP000178622"/>
    </source>
</evidence>
<evidence type="ECO:0000256" key="1">
    <source>
        <dbReference type="ARBA" id="ARBA00022801"/>
    </source>
</evidence>
<comment type="caution">
    <text evidence="5">The sequence shown here is derived from an EMBL/GenBank/DDBJ whole genome shotgun (WGS) entry which is preliminary data.</text>
</comment>
<dbReference type="GO" id="GO:0042132">
    <property type="term" value="F:fructose 1,6-bisphosphate 1-phosphatase activity"/>
    <property type="evidence" value="ECO:0007669"/>
    <property type="project" value="UniProtKB-UniRule"/>
</dbReference>